<accession>A0A1N6G285</accession>
<protein>
    <submittedName>
        <fullName evidence="2">Pre-sequence protease. Metallo peptidase. MEROPS family M16C</fullName>
    </submittedName>
</protein>
<dbReference type="Pfam" id="PF08367">
    <property type="entry name" value="M16C_assoc"/>
    <property type="match status" value="1"/>
</dbReference>
<dbReference type="Gene3D" id="3.30.830.10">
    <property type="entry name" value="Metalloenzyme, LuxS/M16 peptidase-like"/>
    <property type="match status" value="4"/>
</dbReference>
<keyword evidence="2" id="KW-0378">Hydrolase</keyword>
<dbReference type="GO" id="GO:0016485">
    <property type="term" value="P:protein processing"/>
    <property type="evidence" value="ECO:0007669"/>
    <property type="project" value="TreeGrafter"/>
</dbReference>
<dbReference type="Pfam" id="PF00675">
    <property type="entry name" value="Peptidase_M16"/>
    <property type="match status" value="1"/>
</dbReference>
<dbReference type="OrthoDB" id="9762027at2"/>
<dbReference type="InterPro" id="IPR013578">
    <property type="entry name" value="Peptidase_M16C_assoc"/>
</dbReference>
<reference evidence="3" key="1">
    <citation type="submission" date="2016-11" db="EMBL/GenBank/DDBJ databases">
        <authorList>
            <person name="Varghese N."/>
            <person name="Submissions S."/>
        </authorList>
    </citation>
    <scope>NUCLEOTIDE SEQUENCE [LARGE SCALE GENOMIC DNA]</scope>
    <source>
        <strain evidence="3">DSM 17456</strain>
    </source>
</reference>
<dbReference type="InterPro" id="IPR011765">
    <property type="entry name" value="Pept_M16_N"/>
</dbReference>
<name>A0A1N6G285_9BACT</name>
<dbReference type="InterPro" id="IPR055130">
    <property type="entry name" value="PreP_C"/>
</dbReference>
<dbReference type="FunFam" id="3.30.830.10:FF:000034">
    <property type="entry name" value="presequence protease 1, chloroplastic/mitochondrial"/>
    <property type="match status" value="1"/>
</dbReference>
<dbReference type="RefSeq" id="WP_074216430.1">
    <property type="nucleotide sequence ID" value="NZ_FSRG01000004.1"/>
</dbReference>
<evidence type="ECO:0000313" key="2">
    <source>
        <dbReference type="EMBL" id="SIO01613.1"/>
    </source>
</evidence>
<organism evidence="2 3">
    <name type="scientific">Halodesulfovibrio marinisediminis DSM 17456</name>
    <dbReference type="NCBI Taxonomy" id="1121457"/>
    <lineage>
        <taxon>Bacteria</taxon>
        <taxon>Pseudomonadati</taxon>
        <taxon>Thermodesulfobacteriota</taxon>
        <taxon>Desulfovibrionia</taxon>
        <taxon>Desulfovibrionales</taxon>
        <taxon>Desulfovibrionaceae</taxon>
        <taxon>Halodesulfovibrio</taxon>
    </lineage>
</organism>
<dbReference type="SUPFAM" id="SSF63411">
    <property type="entry name" value="LuxS/MPP-like metallohydrolase"/>
    <property type="match status" value="4"/>
</dbReference>
<dbReference type="SMART" id="SM01264">
    <property type="entry name" value="M16C_associated"/>
    <property type="match status" value="1"/>
</dbReference>
<evidence type="ECO:0000259" key="1">
    <source>
        <dbReference type="SMART" id="SM01264"/>
    </source>
</evidence>
<keyword evidence="2" id="KW-0645">Protease</keyword>
<sequence length="970" mass="107412">MTEQFGFELVDEQRVEELATTARLWKHSKTGAQVLSMNNADENKVFGVSFRTPPSDSTGVAHILEHSVLCGSEKFPVKEPFVELLKGSLQTFLNAFTYPDKTCYPVASTNLQDFYNLIDVYLDAAFFPLITEQIYQQEGWHYHVDKTEDPLAYRGVVYNEMRGVYSSPDSVLHERSQQSLFPDNTYGLDSGGNPDVIPQLTYEQFKKFHETYYHPSNARFFFWGDDDEAKRLEKLSCTLERFDALEVDSHVPLQEEFERPIALLEGYAAGPATSEHQGRAMFTVNWLLPETADAELNLAFQMLEQILVGMPASPLRKALIESGLGEDIAGIGLENELRQMYFSTGLSGIKSENADVVEALIFDTLNGLVTNGIDKEYIEAAVNSIEFGLRENNSGRFPVGLSVMVRSLTTWLYDADPLALVAFEDPLNFIKERLTNGDRLFEDLISAFLVGNNHRTTVLLVPDEDLQEERKKRVENKLAEIREGMNEEDIVAVVDNTALLRKMQQTPDSEDAVASIPRLTLEDIPKENKIIPQEEAARSDVKVYTHELDTNGVVYASAIFDIAGLDGSLLPYVPLLGRCLTEVGTDRLNFVELGMRIAAKTGGISADMMTATTLGERDPLAKLVVQGKSTVDKVSDLFDLLQTIVLDTKLDNKERFRSIVLEEKARVEQDIVPSGHVIVMSHLRSCFDVAGWVSEQTGGISYLGFLRTLADKVSADWEAVLADLEQVRAAILKKPKTIVSVTAEASGLAAVDGLVKGFIEALPERPAESALWQPEFVTTNEAFLIPAQVNYVGKGADLYALGYKYHGSANVIFKHLRMGWLWDQVRVQGGAYGAFAAFDRSTGVLAQVSYRDPNLENTLKAFDGSAAYLQNLKLGKAELEKAIIGAIGDLDMHMLPDAKGAAAVTRKMLGDTEAIRQQMRDEILSTTLDHFHSFAEVLHAAAESGRVCVLGGNGVREAAQANGWNLSEIL</sequence>
<dbReference type="InterPro" id="IPR011249">
    <property type="entry name" value="Metalloenz_LuxS/M16"/>
</dbReference>
<dbReference type="PANTHER" id="PTHR43016">
    <property type="entry name" value="PRESEQUENCE PROTEASE"/>
    <property type="match status" value="1"/>
</dbReference>
<proteinExistence type="predicted"/>
<feature type="domain" description="Peptidase M16C associated" evidence="1">
    <location>
        <begin position="460"/>
        <end position="709"/>
    </location>
</feature>
<dbReference type="InterPro" id="IPR007863">
    <property type="entry name" value="Peptidase_M16_C"/>
</dbReference>
<dbReference type="PANTHER" id="PTHR43016:SF13">
    <property type="entry name" value="PRESEQUENCE PROTEASE, MITOCHONDRIAL"/>
    <property type="match status" value="1"/>
</dbReference>
<dbReference type="AlphaFoldDB" id="A0A1N6G285"/>
<dbReference type="STRING" id="1121457.SAMN02745161_1638"/>
<dbReference type="Pfam" id="PF05193">
    <property type="entry name" value="Peptidase_M16_C"/>
    <property type="match status" value="1"/>
</dbReference>
<dbReference type="Proteomes" id="UP000184694">
    <property type="component" value="Unassembled WGS sequence"/>
</dbReference>
<dbReference type="Pfam" id="PF22516">
    <property type="entry name" value="PreP_C"/>
    <property type="match status" value="1"/>
</dbReference>
<evidence type="ECO:0000313" key="3">
    <source>
        <dbReference type="Proteomes" id="UP000184694"/>
    </source>
</evidence>
<dbReference type="GO" id="GO:0046872">
    <property type="term" value="F:metal ion binding"/>
    <property type="evidence" value="ECO:0007669"/>
    <property type="project" value="InterPro"/>
</dbReference>
<dbReference type="EMBL" id="FSRG01000004">
    <property type="protein sequence ID" value="SIO01613.1"/>
    <property type="molecule type" value="Genomic_DNA"/>
</dbReference>
<dbReference type="GO" id="GO:0004222">
    <property type="term" value="F:metalloendopeptidase activity"/>
    <property type="evidence" value="ECO:0007669"/>
    <property type="project" value="TreeGrafter"/>
</dbReference>
<keyword evidence="3" id="KW-1185">Reference proteome</keyword>
<gene>
    <name evidence="2" type="ORF">SAMN02745161_1638</name>
</gene>